<dbReference type="Pfam" id="PF01609">
    <property type="entry name" value="DDE_Tnp_1"/>
    <property type="match status" value="1"/>
</dbReference>
<dbReference type="GO" id="GO:0003677">
    <property type="term" value="F:DNA binding"/>
    <property type="evidence" value="ECO:0007669"/>
    <property type="project" value="InterPro"/>
</dbReference>
<evidence type="ECO:0000313" key="3">
    <source>
        <dbReference type="Proteomes" id="UP000830729"/>
    </source>
</evidence>
<keyword evidence="2" id="KW-0614">Plasmid</keyword>
<dbReference type="GO" id="GO:0006313">
    <property type="term" value="P:DNA transposition"/>
    <property type="evidence" value="ECO:0007669"/>
    <property type="project" value="InterPro"/>
</dbReference>
<evidence type="ECO:0000313" key="2">
    <source>
        <dbReference type="EMBL" id="UPV76962.1"/>
    </source>
</evidence>
<evidence type="ECO:0000259" key="1">
    <source>
        <dbReference type="Pfam" id="PF01609"/>
    </source>
</evidence>
<feature type="domain" description="Transposase IS4-like" evidence="1">
    <location>
        <begin position="111"/>
        <end position="269"/>
    </location>
</feature>
<sequence>MDALPKSRLLRFVERAMVVARRAVARFSSRYSRKRFTLRQHVVLLCLKVKKTTTYRDLVDELIEMPRIRDALDLDSIPAPSTLCKAFDRLEMAVWRVLLNISLADLPLNGVTSIDASGFERAHASTHYTKRTNLTIRQLKTTLLVDTATNAVLDIHVTTTRKLDTQIAPQVVKRNAASIAILAGDKGYDDQTLRQVTWNHDIRPLIKHREFTSLHKAWNARLDSDLYRRRNMNETVNAAIKQKFGAFVRSRRWWKQFRELVIKCLVHNLERSLDVSHEDGGCP</sequence>
<dbReference type="RefSeq" id="WP_248652995.1">
    <property type="nucleotide sequence ID" value="NZ_CP096662.1"/>
</dbReference>
<keyword evidence="3" id="KW-1185">Reference proteome</keyword>
<dbReference type="GeneID" id="78823477"/>
<name>A0A8U0I0L9_9EURY</name>
<reference evidence="2 3" key="1">
    <citation type="submission" date="2022-04" db="EMBL/GenBank/DDBJ databases">
        <title>Diverse halophilic archaea isolated from saline environments.</title>
        <authorList>
            <person name="Cui H.-L."/>
        </authorList>
    </citation>
    <scope>NUCLEOTIDE SEQUENCE [LARGE SCALE GENOMIC DNA]</scope>
    <source>
        <strain evidence="2 3">XZYJT49</strain>
        <plasmid evidence="2 3">unnamed3</plasmid>
    </source>
</reference>
<dbReference type="NCBIfam" id="NF033579">
    <property type="entry name" value="transpos_IS5_2"/>
    <property type="match status" value="1"/>
</dbReference>
<dbReference type="Proteomes" id="UP000830729">
    <property type="component" value="Plasmid unnamed3"/>
</dbReference>
<geneLocation type="plasmid" evidence="2 3">
    <name>unnamed3</name>
</geneLocation>
<protein>
    <submittedName>
        <fullName evidence="2">IS5 family transposase</fullName>
    </submittedName>
</protein>
<dbReference type="AlphaFoldDB" id="A0A8U0I0L9"/>
<dbReference type="EMBL" id="CP096662">
    <property type="protein sequence ID" value="UPV76962.1"/>
    <property type="molecule type" value="Genomic_DNA"/>
</dbReference>
<proteinExistence type="predicted"/>
<dbReference type="InterPro" id="IPR053520">
    <property type="entry name" value="Transposase_Tn903"/>
</dbReference>
<dbReference type="InterPro" id="IPR002559">
    <property type="entry name" value="Transposase_11"/>
</dbReference>
<dbReference type="KEGG" id="halx:M0R89_22170"/>
<gene>
    <name evidence="2" type="ORF">M0R89_22170</name>
</gene>
<organism evidence="2 3">
    <name type="scientific">Halorussus limi</name>
    <dbReference type="NCBI Taxonomy" id="2938695"/>
    <lineage>
        <taxon>Archaea</taxon>
        <taxon>Methanobacteriati</taxon>
        <taxon>Methanobacteriota</taxon>
        <taxon>Stenosarchaea group</taxon>
        <taxon>Halobacteria</taxon>
        <taxon>Halobacteriales</taxon>
        <taxon>Haladaptataceae</taxon>
        <taxon>Halorussus</taxon>
    </lineage>
</organism>
<dbReference type="GO" id="GO:0004803">
    <property type="term" value="F:transposase activity"/>
    <property type="evidence" value="ECO:0007669"/>
    <property type="project" value="InterPro"/>
</dbReference>
<accession>A0A8U0I0L9</accession>